<feature type="chain" id="PRO_5007286947" evidence="1">
    <location>
        <begin position="23"/>
        <end position="215"/>
    </location>
</feature>
<accession>A0A131Z6P1</accession>
<sequence length="215" mass="24495">MSLFLCFWVLCLFVGVIPPHHAAENKMQATKSAFFESQNYPVKIYSKRGDGIQGPWRFMTSNSIYLNMSSVKIPSVLCIKAKTTAKHEYSKTLSQKVDFKLRGDGTVTWRSMNASYAPIEFTRGGRVKTFNSYSNTTDAVTNYTFLLATPRCAVAVKSKKTKDQDAARSMELWVNDYFSFKDSSECEKPFMEYCKCENEFTRYDINECEASYGSA</sequence>
<dbReference type="SUPFAM" id="SSF50814">
    <property type="entry name" value="Lipocalins"/>
    <property type="match status" value="1"/>
</dbReference>
<dbReference type="InterPro" id="IPR012674">
    <property type="entry name" value="Calycin"/>
</dbReference>
<reference evidence="2" key="1">
    <citation type="journal article" date="2016" name="Ticks Tick Borne Dis.">
        <title>De novo assembly and annotation of the salivary gland transcriptome of Rhipicephalus appendiculatus male and female ticks during blood feeding.</title>
        <authorList>
            <person name="de Castro M.H."/>
            <person name="de Klerk D."/>
            <person name="Pienaar R."/>
            <person name="Latif A.A."/>
            <person name="Rees D.J."/>
            <person name="Mans B.J."/>
        </authorList>
    </citation>
    <scope>NUCLEOTIDE SEQUENCE</scope>
    <source>
        <tissue evidence="2">Salivary glands</tissue>
    </source>
</reference>
<organism evidence="2">
    <name type="scientific">Rhipicephalus appendiculatus</name>
    <name type="common">Brown ear tick</name>
    <dbReference type="NCBI Taxonomy" id="34631"/>
    <lineage>
        <taxon>Eukaryota</taxon>
        <taxon>Metazoa</taxon>
        <taxon>Ecdysozoa</taxon>
        <taxon>Arthropoda</taxon>
        <taxon>Chelicerata</taxon>
        <taxon>Arachnida</taxon>
        <taxon>Acari</taxon>
        <taxon>Parasitiformes</taxon>
        <taxon>Ixodida</taxon>
        <taxon>Ixodoidea</taxon>
        <taxon>Ixodidae</taxon>
        <taxon>Rhipicephalinae</taxon>
        <taxon>Rhipicephalus</taxon>
        <taxon>Rhipicephalus</taxon>
    </lineage>
</organism>
<evidence type="ECO:0000313" key="2">
    <source>
        <dbReference type="EMBL" id="JAP86472.1"/>
    </source>
</evidence>
<name>A0A131Z6P1_RHIAP</name>
<keyword evidence="1" id="KW-0732">Signal</keyword>
<dbReference type="AlphaFoldDB" id="A0A131Z6P1"/>
<dbReference type="EMBL" id="GEDV01002085">
    <property type="protein sequence ID" value="JAP86472.1"/>
    <property type="molecule type" value="Transcribed_RNA"/>
</dbReference>
<feature type="signal peptide" evidence="1">
    <location>
        <begin position="1"/>
        <end position="22"/>
    </location>
</feature>
<evidence type="ECO:0000256" key="1">
    <source>
        <dbReference type="SAM" id="SignalP"/>
    </source>
</evidence>
<protein>
    <submittedName>
        <fullName evidence="2">Lipocalin</fullName>
    </submittedName>
</protein>
<proteinExistence type="predicted"/>